<evidence type="ECO:0000313" key="2">
    <source>
        <dbReference type="Proteomes" id="UP001226084"/>
    </source>
</evidence>
<dbReference type="AlphaFoldDB" id="A0AAP5ALT1"/>
<gene>
    <name evidence="1" type="ORF">QE424_003522</name>
</gene>
<dbReference type="Gene3D" id="3.40.50.1000">
    <property type="entry name" value="HAD superfamily/HAD-like"/>
    <property type="match status" value="1"/>
</dbReference>
<sequence length="311" mass="34470">MHEGLLKSWNAGATRQAIIAFVARVTLEDGPDYVPPAARIAVFDNDGCLWCEKPMPIQADFLLRRIAEQAEADPALRDRQPGKAVHENDQAWLGDVITKHYEGDDTTLKEMAAGLLSAYAEDDVESFASKADQFLRSAENPVLKRPYLKTAYAPMRELLQYLEANQFTNYIVSGGGRDFMRPITRELYGVPPERVVGTTVALQYREEDGIGKVVHTSKLEVFDDGPNKVARIWSRIGARPIFAAGNSNGDIQMLQFATQGKGASLALLVTHDDDERDIAYTSGAQKSVALAKERGWPLVSVREDWAKVFVD</sequence>
<dbReference type="InterPro" id="IPR036412">
    <property type="entry name" value="HAD-like_sf"/>
</dbReference>
<protein>
    <submittedName>
        <fullName evidence="1">Phosphoserine phosphatase</fullName>
    </submittedName>
</protein>
<evidence type="ECO:0000313" key="1">
    <source>
        <dbReference type="EMBL" id="MDQ1110363.1"/>
    </source>
</evidence>
<proteinExistence type="predicted"/>
<dbReference type="Proteomes" id="UP001226084">
    <property type="component" value="Unassembled WGS sequence"/>
</dbReference>
<comment type="caution">
    <text evidence="1">The sequence shown here is derived from an EMBL/GenBank/DDBJ whole genome shotgun (WGS) entry which is preliminary data.</text>
</comment>
<dbReference type="SUPFAM" id="SSF56784">
    <property type="entry name" value="HAD-like"/>
    <property type="match status" value="1"/>
</dbReference>
<dbReference type="InterPro" id="IPR023214">
    <property type="entry name" value="HAD_sf"/>
</dbReference>
<accession>A0AAP5ALT1</accession>
<organism evidence="1 2">
    <name type="scientific">Stenotrophomonas rhizophila</name>
    <dbReference type="NCBI Taxonomy" id="216778"/>
    <lineage>
        <taxon>Bacteria</taxon>
        <taxon>Pseudomonadati</taxon>
        <taxon>Pseudomonadota</taxon>
        <taxon>Gammaproteobacteria</taxon>
        <taxon>Lysobacterales</taxon>
        <taxon>Lysobacteraceae</taxon>
        <taxon>Stenotrophomonas</taxon>
    </lineage>
</organism>
<reference evidence="1" key="1">
    <citation type="submission" date="2023-07" db="EMBL/GenBank/DDBJ databases">
        <title>Functional and genomic diversity of the sorghum phyllosphere microbiome.</title>
        <authorList>
            <person name="Shade A."/>
        </authorList>
    </citation>
    <scope>NUCLEOTIDE SEQUENCE</scope>
    <source>
        <strain evidence="1">SORGH_AS_0457</strain>
    </source>
</reference>
<dbReference type="Pfam" id="PF12710">
    <property type="entry name" value="HAD"/>
    <property type="match status" value="1"/>
</dbReference>
<dbReference type="RefSeq" id="WP_307107725.1">
    <property type="nucleotide sequence ID" value="NZ_JAUTAS010000001.1"/>
</dbReference>
<dbReference type="EMBL" id="JAUTAS010000001">
    <property type="protein sequence ID" value="MDQ1110363.1"/>
    <property type="molecule type" value="Genomic_DNA"/>
</dbReference>
<name>A0AAP5ALT1_9GAMM</name>